<dbReference type="InterPro" id="IPR003122">
    <property type="entry name" value="Tar_rcpt_lig-bd"/>
</dbReference>
<reference evidence="19" key="1">
    <citation type="submission" date="2016-09" db="EMBL/GenBank/DDBJ databases">
        <authorList>
            <person name="Varghese N."/>
            <person name="Submissions S."/>
        </authorList>
    </citation>
    <scope>NUCLEOTIDE SEQUENCE [LARGE SCALE GENOMIC DNA]</scope>
    <source>
        <strain evidence="19">JS23</strain>
    </source>
</reference>
<evidence type="ECO:0000256" key="6">
    <source>
        <dbReference type="ARBA" id="ARBA00022692"/>
    </source>
</evidence>
<keyword evidence="4" id="KW-0145">Chemotaxis</keyword>
<feature type="transmembrane region" description="Helical" evidence="14">
    <location>
        <begin position="171"/>
        <end position="196"/>
    </location>
</feature>
<keyword evidence="8 14" id="KW-0472">Membrane</keyword>
<evidence type="ECO:0000313" key="19">
    <source>
        <dbReference type="Proteomes" id="UP000243719"/>
    </source>
</evidence>
<keyword evidence="3" id="KW-0488">Methylation</keyword>
<dbReference type="Pfam" id="PF00015">
    <property type="entry name" value="MCPsignal"/>
    <property type="match status" value="1"/>
</dbReference>
<evidence type="ECO:0000256" key="7">
    <source>
        <dbReference type="ARBA" id="ARBA00022989"/>
    </source>
</evidence>
<dbReference type="Pfam" id="PF08447">
    <property type="entry name" value="PAS_3"/>
    <property type="match status" value="1"/>
</dbReference>
<dbReference type="InterPro" id="IPR004089">
    <property type="entry name" value="MCPsignal_dom"/>
</dbReference>
<dbReference type="InterPro" id="IPR051310">
    <property type="entry name" value="MCP_chemotaxis"/>
</dbReference>
<evidence type="ECO:0000256" key="14">
    <source>
        <dbReference type="SAM" id="Phobius"/>
    </source>
</evidence>
<dbReference type="SUPFAM" id="SSF55785">
    <property type="entry name" value="PYP-like sensor domain (PAS domain)"/>
    <property type="match status" value="1"/>
</dbReference>
<dbReference type="OrthoDB" id="9806477at2"/>
<dbReference type="PROSITE" id="PS50112">
    <property type="entry name" value="PAS"/>
    <property type="match status" value="1"/>
</dbReference>
<evidence type="ECO:0000256" key="9">
    <source>
        <dbReference type="ARBA" id="ARBA00023224"/>
    </source>
</evidence>
<evidence type="ECO:0000259" key="17">
    <source>
        <dbReference type="PROSITE" id="PS50885"/>
    </source>
</evidence>
<feature type="region of interest" description="Disordered" evidence="13">
    <location>
        <begin position="693"/>
        <end position="752"/>
    </location>
</feature>
<dbReference type="GO" id="GO:0007165">
    <property type="term" value="P:signal transduction"/>
    <property type="evidence" value="ECO:0007669"/>
    <property type="project" value="UniProtKB-KW"/>
</dbReference>
<dbReference type="SMART" id="SM00091">
    <property type="entry name" value="PAS"/>
    <property type="match status" value="1"/>
</dbReference>
<evidence type="ECO:0000256" key="4">
    <source>
        <dbReference type="ARBA" id="ARBA00022500"/>
    </source>
</evidence>
<evidence type="ECO:0000256" key="11">
    <source>
        <dbReference type="PROSITE-ProRule" id="PRU00284"/>
    </source>
</evidence>
<feature type="domain" description="PAS" evidence="16">
    <location>
        <begin position="25"/>
        <end position="60"/>
    </location>
</feature>
<dbReference type="InterPro" id="IPR001610">
    <property type="entry name" value="PAC"/>
</dbReference>
<protein>
    <submittedName>
        <fullName evidence="18">Methyl-accepting chemotaxis sensory transducer with TarH sensor /methyl-accepting chemotaxis sensory transducer with Pas/Pac sensor</fullName>
    </submittedName>
</protein>
<keyword evidence="12" id="KW-0175">Coiled coil</keyword>
<evidence type="ECO:0000259" key="15">
    <source>
        <dbReference type="PROSITE" id="PS50111"/>
    </source>
</evidence>
<evidence type="ECO:0000256" key="5">
    <source>
        <dbReference type="ARBA" id="ARBA00022519"/>
    </source>
</evidence>
<keyword evidence="6 14" id="KW-0812">Transmembrane</keyword>
<dbReference type="EMBL" id="FNLO01000001">
    <property type="protein sequence ID" value="SDV46640.1"/>
    <property type="molecule type" value="Genomic_DNA"/>
</dbReference>
<feature type="domain" description="Methyl-accepting transducer" evidence="15">
    <location>
        <begin position="428"/>
        <end position="657"/>
    </location>
</feature>
<keyword evidence="19" id="KW-1185">Reference proteome</keyword>
<feature type="domain" description="HAMP" evidence="17">
    <location>
        <begin position="371"/>
        <end position="423"/>
    </location>
</feature>
<dbReference type="SMART" id="SM00086">
    <property type="entry name" value="PAC"/>
    <property type="match status" value="1"/>
</dbReference>
<comment type="subcellular location">
    <subcellularLocation>
        <location evidence="1">Cell inner membrane</location>
        <topology evidence="1">Multi-pass membrane protein</topology>
    </subcellularLocation>
</comment>
<dbReference type="Proteomes" id="UP000243719">
    <property type="component" value="Unassembled WGS sequence"/>
</dbReference>
<dbReference type="GO" id="GO:0006935">
    <property type="term" value="P:chemotaxis"/>
    <property type="evidence" value="ECO:0007669"/>
    <property type="project" value="UniProtKB-KW"/>
</dbReference>
<dbReference type="InterPro" id="IPR003660">
    <property type="entry name" value="HAMP_dom"/>
</dbReference>
<dbReference type="Gene3D" id="3.30.450.20">
    <property type="entry name" value="PAS domain"/>
    <property type="match status" value="1"/>
</dbReference>
<dbReference type="NCBIfam" id="TIGR00229">
    <property type="entry name" value="sensory_box"/>
    <property type="match status" value="1"/>
</dbReference>
<evidence type="ECO:0000313" key="18">
    <source>
        <dbReference type="EMBL" id="SDV46640.1"/>
    </source>
</evidence>
<keyword evidence="5" id="KW-0997">Cell inner membrane</keyword>
<feature type="compositionally biased region" description="Low complexity" evidence="13">
    <location>
        <begin position="693"/>
        <end position="707"/>
    </location>
</feature>
<proteinExistence type="inferred from homology"/>
<dbReference type="CDD" id="cd11386">
    <property type="entry name" value="MCP_signal"/>
    <property type="match status" value="1"/>
</dbReference>
<gene>
    <name evidence="18" type="ORF">SAMN05216551_101505</name>
</gene>
<dbReference type="InterPro" id="IPR000014">
    <property type="entry name" value="PAS"/>
</dbReference>
<keyword evidence="9 11" id="KW-0807">Transducer</keyword>
<evidence type="ECO:0000256" key="3">
    <source>
        <dbReference type="ARBA" id="ARBA00022481"/>
    </source>
</evidence>
<feature type="transmembrane region" description="Helical" evidence="14">
    <location>
        <begin position="349"/>
        <end position="367"/>
    </location>
</feature>
<evidence type="ECO:0000256" key="10">
    <source>
        <dbReference type="ARBA" id="ARBA00029447"/>
    </source>
</evidence>
<dbReference type="FunFam" id="1.10.287.950:FF:000001">
    <property type="entry name" value="Methyl-accepting chemotaxis sensory transducer"/>
    <property type="match status" value="1"/>
</dbReference>
<sequence>MRDNQPVNNDETVLREDHFLISRTDLNGRIVFANDAFVAVSGFTRDELIGQPHNLVRHPDMPPPVFGEMWRMLKADQVWTGEVKNRRKDGGYYWVHATVSPTIADGRKVGYTSVRIPLDAARRATAETNYRKVRETGMRGFAFYRGALVRRGPLVWLRRRLAINTSLRARLAVLVGVTGVSLALIAGVALSALYLAQARAQSMFAAGLVPVVELNEFASRIDRQRAVLVDVIANPSLDGIKHATAALPQDREQANRHWQQAVSAGVPAALRARFDAVAADRSRYDKALLAEIDAVSSGSLEGATTIFSEQVQPAYQALRQHLSELLAAEVAQARVLNENIDRDVQQAQIVIAAVFVAVLLGLIWYTGRLSRRILGSVEALSAMSKRVAAGDLSATVSSQSKDEIGRLMFGLSVMQKTLRATVGQVRGNVETIVGASREIAAGNTDLSSRTEQQAASLQETASSMDELTATVKQNADNARAASQLAVNASGLASRGGEVVGDVVETMGGISASSKKMADIIGVIEGIAFQTNILALNAAVEAARAGEQGRGFAVVAGEVRTLAQRSATAAKEIKGLIGESGQRIEAGQALVERAGQTMQEIVQAVARVTDIMGEISAASEEQSGGIEQVNRAITQMDEVTQQNAALVEEAAAAAASLQSQAQQLTEAVSQFRLADGSARHTSVVASDATARAAAPRAKAGARPAAVPGSGTGSGTGSASGGASGGVAAPTPVASPAFAPTPRPAMAGGDWETF</sequence>
<dbReference type="Pfam" id="PF00672">
    <property type="entry name" value="HAMP"/>
    <property type="match status" value="1"/>
</dbReference>
<dbReference type="PANTHER" id="PTHR43531">
    <property type="entry name" value="PROTEIN ICFG"/>
    <property type="match status" value="1"/>
</dbReference>
<dbReference type="GO" id="GO:0004888">
    <property type="term" value="F:transmembrane signaling receptor activity"/>
    <property type="evidence" value="ECO:0007669"/>
    <property type="project" value="InterPro"/>
</dbReference>
<dbReference type="PROSITE" id="PS50885">
    <property type="entry name" value="HAMP"/>
    <property type="match status" value="1"/>
</dbReference>
<accession>A0A1H2PJV0</accession>
<dbReference type="AlphaFoldDB" id="A0A1H2PJV0"/>
<evidence type="ECO:0000256" key="13">
    <source>
        <dbReference type="SAM" id="MobiDB-lite"/>
    </source>
</evidence>
<keyword evidence="7 14" id="KW-1133">Transmembrane helix</keyword>
<evidence type="ECO:0000256" key="2">
    <source>
        <dbReference type="ARBA" id="ARBA00022475"/>
    </source>
</evidence>
<dbReference type="SMART" id="SM00283">
    <property type="entry name" value="MA"/>
    <property type="match status" value="1"/>
</dbReference>
<dbReference type="CDD" id="cd06225">
    <property type="entry name" value="HAMP"/>
    <property type="match status" value="1"/>
</dbReference>
<dbReference type="InterPro" id="IPR035965">
    <property type="entry name" value="PAS-like_dom_sf"/>
</dbReference>
<dbReference type="RefSeq" id="WP_091904206.1">
    <property type="nucleotide sequence ID" value="NZ_FNLO01000001.1"/>
</dbReference>
<evidence type="ECO:0000256" key="1">
    <source>
        <dbReference type="ARBA" id="ARBA00004429"/>
    </source>
</evidence>
<evidence type="ECO:0000259" key="16">
    <source>
        <dbReference type="PROSITE" id="PS50112"/>
    </source>
</evidence>
<feature type="compositionally biased region" description="Gly residues" evidence="13">
    <location>
        <begin position="708"/>
        <end position="723"/>
    </location>
</feature>
<name>A0A1H2PJV0_9BURK</name>
<organism evidence="18 19">
    <name type="scientific">Chitinasiproducens palmae</name>
    <dbReference type="NCBI Taxonomy" id="1770053"/>
    <lineage>
        <taxon>Bacteria</taxon>
        <taxon>Pseudomonadati</taxon>
        <taxon>Pseudomonadota</taxon>
        <taxon>Betaproteobacteria</taxon>
        <taxon>Burkholderiales</taxon>
        <taxon>Burkholderiaceae</taxon>
        <taxon>Chitinasiproducens</taxon>
    </lineage>
</organism>
<keyword evidence="2" id="KW-1003">Cell membrane</keyword>
<evidence type="ECO:0000256" key="12">
    <source>
        <dbReference type="SAM" id="Coils"/>
    </source>
</evidence>
<feature type="coiled-coil region" evidence="12">
    <location>
        <begin position="628"/>
        <end position="666"/>
    </location>
</feature>
<dbReference type="PANTHER" id="PTHR43531:SF14">
    <property type="entry name" value="METHYL-ACCEPTING CHEMOTAXIS PROTEIN I-RELATED"/>
    <property type="match status" value="1"/>
</dbReference>
<comment type="similarity">
    <text evidence="10">Belongs to the methyl-accepting chemotaxis (MCP) protein family.</text>
</comment>
<dbReference type="InterPro" id="IPR004090">
    <property type="entry name" value="Chemotax_Me-accpt_rcpt"/>
</dbReference>
<dbReference type="Pfam" id="PF02203">
    <property type="entry name" value="TarH"/>
    <property type="match status" value="1"/>
</dbReference>
<dbReference type="Gene3D" id="1.10.287.950">
    <property type="entry name" value="Methyl-accepting chemotaxis protein"/>
    <property type="match status" value="1"/>
</dbReference>
<dbReference type="CDD" id="cd00130">
    <property type="entry name" value="PAS"/>
    <property type="match status" value="1"/>
</dbReference>
<dbReference type="GO" id="GO:0005886">
    <property type="term" value="C:plasma membrane"/>
    <property type="evidence" value="ECO:0007669"/>
    <property type="project" value="UniProtKB-SubCell"/>
</dbReference>
<dbReference type="SMART" id="SM00304">
    <property type="entry name" value="HAMP"/>
    <property type="match status" value="1"/>
</dbReference>
<dbReference type="PRINTS" id="PR00260">
    <property type="entry name" value="CHEMTRNSDUCR"/>
</dbReference>
<evidence type="ECO:0000256" key="8">
    <source>
        <dbReference type="ARBA" id="ARBA00023136"/>
    </source>
</evidence>
<dbReference type="PROSITE" id="PS50111">
    <property type="entry name" value="CHEMOTAXIS_TRANSDUC_2"/>
    <property type="match status" value="1"/>
</dbReference>
<dbReference type="SUPFAM" id="SSF58104">
    <property type="entry name" value="Methyl-accepting chemotaxis protein (MCP) signaling domain"/>
    <property type="match status" value="1"/>
</dbReference>
<dbReference type="STRING" id="1770053.SAMN05216551_101505"/>
<dbReference type="InterPro" id="IPR013655">
    <property type="entry name" value="PAS_fold_3"/>
</dbReference>